<feature type="active site" description="Nucleophile" evidence="5">
    <location>
        <position position="257"/>
    </location>
</feature>
<feature type="non-terminal residue" evidence="7">
    <location>
        <position position="1"/>
    </location>
</feature>
<dbReference type="Pfam" id="PF01189">
    <property type="entry name" value="Methyltr_RsmB-F"/>
    <property type="match status" value="1"/>
</dbReference>
<gene>
    <name evidence="7" type="ORF">JKP88DRAFT_299663</name>
</gene>
<proteinExistence type="inferred from homology"/>
<dbReference type="PANTHER" id="PTHR22807">
    <property type="entry name" value="NOP2 YEAST -RELATED NOL1/NOP2/FMU SUN DOMAIN-CONTAINING"/>
    <property type="match status" value="1"/>
</dbReference>
<name>A0A835ZBS2_9STRA</name>
<protein>
    <submittedName>
        <fullName evidence="7">S-adenosyl-L-methionine-dependent methyltransferase</fullName>
    </submittedName>
</protein>
<feature type="domain" description="SAM-dependent MTase RsmB/NOP-type" evidence="6">
    <location>
        <begin position="35"/>
        <end position="324"/>
    </location>
</feature>
<dbReference type="Gene3D" id="3.40.50.150">
    <property type="entry name" value="Vaccinia Virus protein VP39"/>
    <property type="match status" value="1"/>
</dbReference>
<evidence type="ECO:0000256" key="1">
    <source>
        <dbReference type="ARBA" id="ARBA00022603"/>
    </source>
</evidence>
<keyword evidence="1 5" id="KW-0489">Methyltransferase</keyword>
<feature type="binding site" evidence="5">
    <location>
        <position position="155"/>
    </location>
    <ligand>
        <name>S-adenosyl-L-methionine</name>
        <dbReference type="ChEBI" id="CHEBI:59789"/>
    </ligand>
</feature>
<dbReference type="GO" id="GO:0003723">
    <property type="term" value="F:RNA binding"/>
    <property type="evidence" value="ECO:0007669"/>
    <property type="project" value="UniProtKB-UniRule"/>
</dbReference>
<evidence type="ECO:0000313" key="8">
    <source>
        <dbReference type="Proteomes" id="UP000664859"/>
    </source>
</evidence>
<evidence type="ECO:0000313" key="7">
    <source>
        <dbReference type="EMBL" id="KAG5190168.1"/>
    </source>
</evidence>
<organism evidence="7 8">
    <name type="scientific">Tribonema minus</name>
    <dbReference type="NCBI Taxonomy" id="303371"/>
    <lineage>
        <taxon>Eukaryota</taxon>
        <taxon>Sar</taxon>
        <taxon>Stramenopiles</taxon>
        <taxon>Ochrophyta</taxon>
        <taxon>PX clade</taxon>
        <taxon>Xanthophyceae</taxon>
        <taxon>Tribonematales</taxon>
        <taxon>Tribonemataceae</taxon>
        <taxon>Tribonema</taxon>
    </lineage>
</organism>
<evidence type="ECO:0000256" key="4">
    <source>
        <dbReference type="ARBA" id="ARBA00022884"/>
    </source>
</evidence>
<feature type="binding site" evidence="5">
    <location>
        <position position="199"/>
    </location>
    <ligand>
        <name>S-adenosyl-L-methionine</name>
        <dbReference type="ChEBI" id="CHEBI:59789"/>
    </ligand>
</feature>
<dbReference type="GO" id="GO:0008173">
    <property type="term" value="F:RNA methyltransferase activity"/>
    <property type="evidence" value="ECO:0007669"/>
    <property type="project" value="InterPro"/>
</dbReference>
<sequence>WPADLVKALAVQSSLPDWLVTHWVKELGAIQASSIAEACATKGPVSIRANRLRTTAAQLRQDLEEEDGIQTVPADDSMAPNGLVLAAGRPAGGVWALKAYQRGDFEVQDIGSQHIAAACDVQAGEWVLDYCAGNGGKALALAAETGQAGRVVCWDISSSRLQQLMTRALRAGAQDIVSCAASAEHLDSDGLLFDVVLVDAPCSSTGVIRRRVGLRAELSGGDAQKTALEVLPDLQKSILSAAAHYVKPGGRLVYATCSLLAAENDDIADWFDVNGNDFTASPFQDEPTEHKLHSGQTNRKLLLPSSAPLGQNTDGFFISRWVRCQQLAGRQSTPRSNTAIVY</sequence>
<evidence type="ECO:0000256" key="2">
    <source>
        <dbReference type="ARBA" id="ARBA00022679"/>
    </source>
</evidence>
<dbReference type="InterPro" id="IPR023267">
    <property type="entry name" value="RCMT"/>
</dbReference>
<dbReference type="InterPro" id="IPR029063">
    <property type="entry name" value="SAM-dependent_MTases_sf"/>
</dbReference>
<dbReference type="PANTHER" id="PTHR22807:SF30">
    <property type="entry name" value="28S RRNA (CYTOSINE(4447)-C(5))-METHYLTRANSFERASE-RELATED"/>
    <property type="match status" value="1"/>
</dbReference>
<dbReference type="InterPro" id="IPR049560">
    <property type="entry name" value="MeTrfase_RsmB-F_NOP2_cat"/>
</dbReference>
<dbReference type="Pfam" id="PF22458">
    <property type="entry name" value="RsmF-B_ferredox"/>
    <property type="match status" value="1"/>
</dbReference>
<dbReference type="PROSITE" id="PS51686">
    <property type="entry name" value="SAM_MT_RSMB_NOP"/>
    <property type="match status" value="1"/>
</dbReference>
<dbReference type="InterPro" id="IPR054728">
    <property type="entry name" value="RsmB-like_ferredoxin"/>
</dbReference>
<dbReference type="CDD" id="cd02440">
    <property type="entry name" value="AdoMet_MTases"/>
    <property type="match status" value="1"/>
</dbReference>
<evidence type="ECO:0000256" key="3">
    <source>
        <dbReference type="ARBA" id="ARBA00022691"/>
    </source>
</evidence>
<dbReference type="Proteomes" id="UP000664859">
    <property type="component" value="Unassembled WGS sequence"/>
</dbReference>
<dbReference type="Gene3D" id="3.30.70.1170">
    <property type="entry name" value="Sun protein, domain 3"/>
    <property type="match status" value="1"/>
</dbReference>
<keyword evidence="3 5" id="KW-0949">S-adenosyl-L-methionine</keyword>
<keyword evidence="8" id="KW-1185">Reference proteome</keyword>
<evidence type="ECO:0000259" key="6">
    <source>
        <dbReference type="PROSITE" id="PS51686"/>
    </source>
</evidence>
<dbReference type="AlphaFoldDB" id="A0A835ZBS2"/>
<dbReference type="EMBL" id="JAFCMP010000038">
    <property type="protein sequence ID" value="KAG5190168.1"/>
    <property type="molecule type" value="Genomic_DNA"/>
</dbReference>
<dbReference type="OrthoDB" id="4418812at2759"/>
<dbReference type="InterPro" id="IPR001678">
    <property type="entry name" value="MeTrfase_RsmB-F_NOP2_dom"/>
</dbReference>
<keyword evidence="2 5" id="KW-0808">Transferase</keyword>
<comment type="caution">
    <text evidence="7">The sequence shown here is derived from an EMBL/GenBank/DDBJ whole genome shotgun (WGS) entry which is preliminary data.</text>
</comment>
<keyword evidence="4 5" id="KW-0694">RNA-binding</keyword>
<dbReference type="SUPFAM" id="SSF53335">
    <property type="entry name" value="S-adenosyl-L-methionine-dependent methyltransferases"/>
    <property type="match status" value="1"/>
</dbReference>
<comment type="similarity">
    <text evidence="5">Belongs to the class I-like SAM-binding methyltransferase superfamily. RsmB/NOP family.</text>
</comment>
<comment type="caution">
    <text evidence="5">Lacks conserved residue(s) required for the propagation of feature annotation.</text>
</comment>
<dbReference type="PRINTS" id="PR02008">
    <property type="entry name" value="RCMTFAMILY"/>
</dbReference>
<dbReference type="GO" id="GO:0001510">
    <property type="term" value="P:RNA methylation"/>
    <property type="evidence" value="ECO:0007669"/>
    <property type="project" value="InterPro"/>
</dbReference>
<accession>A0A835ZBS2</accession>
<evidence type="ECO:0000256" key="5">
    <source>
        <dbReference type="PROSITE-ProRule" id="PRU01023"/>
    </source>
</evidence>
<reference evidence="7" key="1">
    <citation type="submission" date="2021-02" db="EMBL/GenBank/DDBJ databases">
        <title>First Annotated Genome of the Yellow-green Alga Tribonema minus.</title>
        <authorList>
            <person name="Mahan K.M."/>
        </authorList>
    </citation>
    <scope>NUCLEOTIDE SEQUENCE</scope>
    <source>
        <strain evidence="7">UTEX B ZZ1240</strain>
    </source>
</reference>